<protein>
    <submittedName>
        <fullName evidence="2">Agmatine deiminase</fullName>
    </submittedName>
</protein>
<keyword evidence="3" id="KW-1185">Reference proteome</keyword>
<dbReference type="InterPro" id="IPR007466">
    <property type="entry name" value="Peptidyl-Arg-deiminase_porph"/>
</dbReference>
<evidence type="ECO:0000313" key="3">
    <source>
        <dbReference type="Proteomes" id="UP000190121"/>
    </source>
</evidence>
<sequence length="351" mass="40019">MKHILQREGLLPEWVEQDAVMIAWPHKNSDWALILNEIEKTYVELSLAILHYQKLVILLPEDKDISSLLPQNNPNLHIVRMETNDTWVRDYAPLSCIKQGRKVLVDYRFNGWGQKFASNYDNLVSRKLYRQGFFALDVEWVDRQDFVFEGGAIESNGVGDLLSTEYCLLEENRNSTYSRETLCADLKKELGAETVLLLTEGAIEGDDTDGHIDTLARFVDEQTIAYVAPTDRNSYNYTYLQAMERELQELRQSDGITPYRLVALPDAGSFFDEEGEPMPATYANFLFVNGALLLPTYGVPQDEEAIQILKEALPDREIVGVNCYNLIRQHGSLHCATMQFPKGFLNPELLG</sequence>
<dbReference type="STRING" id="29524.SAMN02745171_01140"/>
<dbReference type="RefSeq" id="WP_078737057.1">
    <property type="nucleotide sequence ID" value="NZ_FUXE01000011.1"/>
</dbReference>
<reference evidence="3" key="1">
    <citation type="submission" date="2017-02" db="EMBL/GenBank/DDBJ databases">
        <authorList>
            <person name="Varghese N."/>
            <person name="Submissions S."/>
        </authorList>
    </citation>
    <scope>NUCLEOTIDE SEQUENCE [LARGE SCALE GENOMIC DNA]</scope>
    <source>
        <strain evidence="3">ATCC 51356</strain>
    </source>
</reference>
<evidence type="ECO:0000256" key="1">
    <source>
        <dbReference type="ARBA" id="ARBA00022801"/>
    </source>
</evidence>
<dbReference type="Pfam" id="PF04371">
    <property type="entry name" value="PAD_porph"/>
    <property type="match status" value="1"/>
</dbReference>
<dbReference type="PANTHER" id="PTHR31377">
    <property type="entry name" value="AGMATINE DEIMINASE-RELATED"/>
    <property type="match status" value="1"/>
</dbReference>
<proteinExistence type="predicted"/>
<name>A0A1T4NKB8_9PORP</name>
<dbReference type="GO" id="GO:0004668">
    <property type="term" value="F:protein-arginine deiminase activity"/>
    <property type="evidence" value="ECO:0007669"/>
    <property type="project" value="InterPro"/>
</dbReference>
<keyword evidence="1" id="KW-0378">Hydrolase</keyword>
<dbReference type="Gene3D" id="3.75.10.10">
    <property type="entry name" value="L-arginine/glycine Amidinotransferase, Chain A"/>
    <property type="match status" value="1"/>
</dbReference>
<dbReference type="OrthoDB" id="9808013at2"/>
<evidence type="ECO:0000313" key="2">
    <source>
        <dbReference type="EMBL" id="SJZ79516.1"/>
    </source>
</evidence>
<dbReference type="GO" id="GO:0047632">
    <property type="term" value="F:agmatine deiminase activity"/>
    <property type="evidence" value="ECO:0007669"/>
    <property type="project" value="TreeGrafter"/>
</dbReference>
<dbReference type="AlphaFoldDB" id="A0A1T4NKB8"/>
<dbReference type="SUPFAM" id="SSF55909">
    <property type="entry name" value="Pentein"/>
    <property type="match status" value="1"/>
</dbReference>
<dbReference type="PANTHER" id="PTHR31377:SF0">
    <property type="entry name" value="AGMATINE DEIMINASE-RELATED"/>
    <property type="match status" value="1"/>
</dbReference>
<gene>
    <name evidence="2" type="ORF">SAMN02745171_01140</name>
</gene>
<dbReference type="GO" id="GO:0009446">
    <property type="term" value="P:putrescine biosynthetic process"/>
    <property type="evidence" value="ECO:0007669"/>
    <property type="project" value="InterPro"/>
</dbReference>
<organism evidence="2 3">
    <name type="scientific">Porphyromonas circumdentaria</name>
    <dbReference type="NCBI Taxonomy" id="29524"/>
    <lineage>
        <taxon>Bacteria</taxon>
        <taxon>Pseudomonadati</taxon>
        <taxon>Bacteroidota</taxon>
        <taxon>Bacteroidia</taxon>
        <taxon>Bacteroidales</taxon>
        <taxon>Porphyromonadaceae</taxon>
        <taxon>Porphyromonas</taxon>
    </lineage>
</organism>
<dbReference type="EMBL" id="FUXE01000011">
    <property type="protein sequence ID" value="SJZ79516.1"/>
    <property type="molecule type" value="Genomic_DNA"/>
</dbReference>
<dbReference type="Proteomes" id="UP000190121">
    <property type="component" value="Unassembled WGS sequence"/>
</dbReference>
<accession>A0A1T4NKB8</accession>